<dbReference type="EMBL" id="JASSZA010000003">
    <property type="protein sequence ID" value="KAK2115617.1"/>
    <property type="molecule type" value="Genomic_DNA"/>
</dbReference>
<feature type="non-terminal residue" evidence="1">
    <location>
        <position position="58"/>
    </location>
</feature>
<accession>A0ABQ9W1U7</accession>
<proteinExistence type="predicted"/>
<reference evidence="1 2" key="1">
    <citation type="submission" date="2023-05" db="EMBL/GenBank/DDBJ databases">
        <title>B98-5 Cell Line De Novo Hybrid Assembly: An Optical Mapping Approach.</title>
        <authorList>
            <person name="Kananen K."/>
            <person name="Auerbach J.A."/>
            <person name="Kautto E."/>
            <person name="Blachly J.S."/>
        </authorList>
    </citation>
    <scope>NUCLEOTIDE SEQUENCE [LARGE SCALE GENOMIC DNA]</scope>
    <source>
        <strain evidence="1">B95-8</strain>
        <tissue evidence="1">Cell line</tissue>
    </source>
</reference>
<dbReference type="Proteomes" id="UP001266305">
    <property type="component" value="Unassembled WGS sequence"/>
</dbReference>
<gene>
    <name evidence="1" type="ORF">P7K49_006243</name>
</gene>
<keyword evidence="2" id="KW-1185">Reference proteome</keyword>
<comment type="caution">
    <text evidence="1">The sequence shown here is derived from an EMBL/GenBank/DDBJ whole genome shotgun (WGS) entry which is preliminary data.</text>
</comment>
<evidence type="ECO:0000313" key="2">
    <source>
        <dbReference type="Proteomes" id="UP001266305"/>
    </source>
</evidence>
<evidence type="ECO:0000313" key="1">
    <source>
        <dbReference type="EMBL" id="KAK2115617.1"/>
    </source>
</evidence>
<name>A0ABQ9W1U7_SAGOE</name>
<protein>
    <submittedName>
        <fullName evidence="1">Uncharacterized protein</fullName>
    </submittedName>
</protein>
<sequence>DGERIGEYGVFPPGSFVWILIEKQSCHPLLLESRKAILVFGPNPVQSEVGYTDQSQLQ</sequence>
<feature type="non-terminal residue" evidence="1">
    <location>
        <position position="1"/>
    </location>
</feature>
<organism evidence="1 2">
    <name type="scientific">Saguinus oedipus</name>
    <name type="common">Cotton-top tamarin</name>
    <name type="synonym">Oedipomidas oedipus</name>
    <dbReference type="NCBI Taxonomy" id="9490"/>
    <lineage>
        <taxon>Eukaryota</taxon>
        <taxon>Metazoa</taxon>
        <taxon>Chordata</taxon>
        <taxon>Craniata</taxon>
        <taxon>Vertebrata</taxon>
        <taxon>Euteleostomi</taxon>
        <taxon>Mammalia</taxon>
        <taxon>Eutheria</taxon>
        <taxon>Euarchontoglires</taxon>
        <taxon>Primates</taxon>
        <taxon>Haplorrhini</taxon>
        <taxon>Platyrrhini</taxon>
        <taxon>Cebidae</taxon>
        <taxon>Callitrichinae</taxon>
        <taxon>Saguinus</taxon>
    </lineage>
</organism>